<dbReference type="CDD" id="cd07017">
    <property type="entry name" value="S14_ClpP_2"/>
    <property type="match status" value="1"/>
</dbReference>
<evidence type="ECO:0000256" key="6">
    <source>
        <dbReference type="PROSITE-ProRule" id="PRU10086"/>
    </source>
</evidence>
<dbReference type="SUPFAM" id="SSF52096">
    <property type="entry name" value="ClpP/crotonase"/>
    <property type="match status" value="1"/>
</dbReference>
<evidence type="ECO:0000313" key="10">
    <source>
        <dbReference type="Proteomes" id="UP000612055"/>
    </source>
</evidence>
<dbReference type="InterPro" id="IPR033135">
    <property type="entry name" value="ClpP_His_AS"/>
</dbReference>
<dbReference type="EC" id="3.4.21.92" evidence="7"/>
<dbReference type="NCBIfam" id="NF009205">
    <property type="entry name" value="PRK12553.1"/>
    <property type="match status" value="1"/>
</dbReference>
<evidence type="ECO:0000256" key="2">
    <source>
        <dbReference type="ARBA" id="ARBA00022670"/>
    </source>
</evidence>
<proteinExistence type="inferred from homology"/>
<evidence type="ECO:0000256" key="1">
    <source>
        <dbReference type="ARBA" id="ARBA00007039"/>
    </source>
</evidence>
<dbReference type="EMBL" id="JAEHOE010000008">
    <property type="protein sequence ID" value="KAG2499043.1"/>
    <property type="molecule type" value="Genomic_DNA"/>
</dbReference>
<sequence>MLSAASRLLKPALAAATRQDVLALTRNASYVPIVIEQTNRGERAYDIFSRLLKERIVVINGGIDDGMSNSVVAQLLFLESQAPDKPITMYINSPGGVVTAGLAIYDTMQYIRCPISTLVVGQAASMASLLLTAGDKGQRRSLPHSRIMLHQPLGAAEGQASDIMIRAQEIMRMKELLRDLYMRHTGASRETVEKTLDRDSFMSAQEAKDWGLIDEILSERPAAEVHS</sequence>
<dbReference type="InterPro" id="IPR001907">
    <property type="entry name" value="ClpP"/>
</dbReference>
<dbReference type="PROSITE" id="PS00381">
    <property type="entry name" value="CLP_PROTEASE_SER"/>
    <property type="match status" value="1"/>
</dbReference>
<dbReference type="NCBIfam" id="NF001368">
    <property type="entry name" value="PRK00277.1"/>
    <property type="match status" value="1"/>
</dbReference>
<dbReference type="GO" id="GO:0009534">
    <property type="term" value="C:chloroplast thylakoid"/>
    <property type="evidence" value="ECO:0007669"/>
    <property type="project" value="UniProtKB-ARBA"/>
</dbReference>
<evidence type="ECO:0000256" key="7">
    <source>
        <dbReference type="RuleBase" id="RU000549"/>
    </source>
</evidence>
<evidence type="ECO:0000256" key="3">
    <source>
        <dbReference type="ARBA" id="ARBA00022801"/>
    </source>
</evidence>
<dbReference type="InterPro" id="IPR018215">
    <property type="entry name" value="ClpP_Ser_AS"/>
</dbReference>
<organism evidence="9 10">
    <name type="scientific">Edaphochlamys debaryana</name>
    <dbReference type="NCBI Taxonomy" id="47281"/>
    <lineage>
        <taxon>Eukaryota</taxon>
        <taxon>Viridiplantae</taxon>
        <taxon>Chlorophyta</taxon>
        <taxon>core chlorophytes</taxon>
        <taxon>Chlorophyceae</taxon>
        <taxon>CS clade</taxon>
        <taxon>Chlamydomonadales</taxon>
        <taxon>Chlamydomonadales incertae sedis</taxon>
        <taxon>Edaphochlamys</taxon>
    </lineage>
</organism>
<evidence type="ECO:0000313" key="9">
    <source>
        <dbReference type="EMBL" id="KAG2499043.1"/>
    </source>
</evidence>
<dbReference type="GO" id="GO:0006515">
    <property type="term" value="P:protein quality control for misfolded or incompletely synthesized proteins"/>
    <property type="evidence" value="ECO:0007669"/>
    <property type="project" value="TreeGrafter"/>
</dbReference>
<accession>A0A835YD25</accession>
<dbReference type="HAMAP" id="MF_00444">
    <property type="entry name" value="ClpP"/>
    <property type="match status" value="1"/>
</dbReference>
<dbReference type="GO" id="GO:0051117">
    <property type="term" value="F:ATPase binding"/>
    <property type="evidence" value="ECO:0007669"/>
    <property type="project" value="TreeGrafter"/>
</dbReference>
<dbReference type="GO" id="GO:0004176">
    <property type="term" value="F:ATP-dependent peptidase activity"/>
    <property type="evidence" value="ECO:0007669"/>
    <property type="project" value="InterPro"/>
</dbReference>
<dbReference type="Gene3D" id="3.90.226.10">
    <property type="entry name" value="2-enoyl-CoA Hydratase, Chain A, domain 1"/>
    <property type="match status" value="1"/>
</dbReference>
<comment type="similarity">
    <text evidence="1 8">Belongs to the peptidase S14 family.</text>
</comment>
<dbReference type="InterPro" id="IPR029045">
    <property type="entry name" value="ClpP/crotonase-like_dom_sf"/>
</dbReference>
<feature type="active site" evidence="5">
    <location>
        <position position="125"/>
    </location>
</feature>
<dbReference type="GO" id="GO:0009840">
    <property type="term" value="C:chloroplastic endopeptidase Clp complex"/>
    <property type="evidence" value="ECO:0007669"/>
    <property type="project" value="UniProtKB-ARBA"/>
</dbReference>
<dbReference type="InterPro" id="IPR023562">
    <property type="entry name" value="ClpP/TepA"/>
</dbReference>
<evidence type="ECO:0000256" key="8">
    <source>
        <dbReference type="RuleBase" id="RU003567"/>
    </source>
</evidence>
<comment type="caution">
    <text evidence="9">The sequence shown here is derived from an EMBL/GenBank/DDBJ whole genome shotgun (WGS) entry which is preliminary data.</text>
</comment>
<dbReference type="GO" id="GO:0004252">
    <property type="term" value="F:serine-type endopeptidase activity"/>
    <property type="evidence" value="ECO:0007669"/>
    <property type="project" value="UniProtKB-EC"/>
</dbReference>
<keyword evidence="3 7" id="KW-0378">Hydrolase</keyword>
<name>A0A835YD25_9CHLO</name>
<dbReference type="Pfam" id="PF00574">
    <property type="entry name" value="CLP_protease"/>
    <property type="match status" value="1"/>
</dbReference>
<dbReference type="FunFam" id="3.90.226.10:FF:000001">
    <property type="entry name" value="ATP-dependent Clp protease proteolytic subunit"/>
    <property type="match status" value="1"/>
</dbReference>
<dbReference type="AlphaFoldDB" id="A0A835YD25"/>
<evidence type="ECO:0000256" key="4">
    <source>
        <dbReference type="ARBA" id="ARBA00022825"/>
    </source>
</evidence>
<feature type="active site" evidence="6">
    <location>
        <position position="150"/>
    </location>
</feature>
<keyword evidence="2 7" id="KW-0645">Protease</keyword>
<dbReference type="PANTHER" id="PTHR10381:SF11">
    <property type="entry name" value="ATP-DEPENDENT CLP PROTEASE PROTEOLYTIC SUBUNIT, MITOCHONDRIAL"/>
    <property type="match status" value="1"/>
</dbReference>
<dbReference type="PRINTS" id="PR00127">
    <property type="entry name" value="CLPPROTEASEP"/>
</dbReference>
<keyword evidence="10" id="KW-1185">Reference proteome</keyword>
<dbReference type="PROSITE" id="PS00382">
    <property type="entry name" value="CLP_PROTEASE_HIS"/>
    <property type="match status" value="1"/>
</dbReference>
<gene>
    <name evidence="9" type="ORF">HYH03_003228</name>
</gene>
<dbReference type="PANTHER" id="PTHR10381">
    <property type="entry name" value="ATP-DEPENDENT CLP PROTEASE PROTEOLYTIC SUBUNIT"/>
    <property type="match status" value="1"/>
</dbReference>
<dbReference type="OrthoDB" id="2017408at2759"/>
<reference evidence="9" key="1">
    <citation type="journal article" date="2020" name="bioRxiv">
        <title>Comparative genomics of Chlamydomonas.</title>
        <authorList>
            <person name="Craig R.J."/>
            <person name="Hasan A.R."/>
            <person name="Ness R.W."/>
            <person name="Keightley P.D."/>
        </authorList>
    </citation>
    <scope>NUCLEOTIDE SEQUENCE</scope>
    <source>
        <strain evidence="9">CCAP 11/70</strain>
    </source>
</reference>
<evidence type="ECO:0000256" key="5">
    <source>
        <dbReference type="PROSITE-ProRule" id="PRU10085"/>
    </source>
</evidence>
<dbReference type="Proteomes" id="UP000612055">
    <property type="component" value="Unassembled WGS sequence"/>
</dbReference>
<keyword evidence="4 7" id="KW-0720">Serine protease</keyword>
<protein>
    <recommendedName>
        <fullName evidence="8">ATP-dependent Clp protease proteolytic subunit</fullName>
        <ecNumber evidence="7">3.4.21.92</ecNumber>
    </recommendedName>
</protein>